<evidence type="ECO:0000256" key="1">
    <source>
        <dbReference type="SAM" id="MobiDB-lite"/>
    </source>
</evidence>
<reference evidence="2" key="1">
    <citation type="journal article" date="2023" name="IScience">
        <title>Live-bearing cockroach genome reveals convergent evolutionary mechanisms linked to viviparity in insects and beyond.</title>
        <authorList>
            <person name="Fouks B."/>
            <person name="Harrison M.C."/>
            <person name="Mikhailova A.A."/>
            <person name="Marchal E."/>
            <person name="English S."/>
            <person name="Carruthers M."/>
            <person name="Jennings E.C."/>
            <person name="Chiamaka E.L."/>
            <person name="Frigard R.A."/>
            <person name="Pippel M."/>
            <person name="Attardo G.M."/>
            <person name="Benoit J.B."/>
            <person name="Bornberg-Bauer E."/>
            <person name="Tobe S.S."/>
        </authorList>
    </citation>
    <scope>NUCLEOTIDE SEQUENCE</scope>
    <source>
        <strain evidence="2">Stay&amp;Tobe</strain>
    </source>
</reference>
<dbReference type="EMBL" id="JASPKZ010004590">
    <property type="protein sequence ID" value="KAJ9589871.1"/>
    <property type="molecule type" value="Genomic_DNA"/>
</dbReference>
<accession>A0AAD8EH21</accession>
<protein>
    <submittedName>
        <fullName evidence="2">Uncharacterized protein</fullName>
    </submittedName>
</protein>
<reference evidence="2" key="2">
    <citation type="submission" date="2023-05" db="EMBL/GenBank/DDBJ databases">
        <authorList>
            <person name="Fouks B."/>
        </authorList>
    </citation>
    <scope>NUCLEOTIDE SEQUENCE</scope>
    <source>
        <strain evidence="2">Stay&amp;Tobe</strain>
        <tissue evidence="2">Testes</tissue>
    </source>
</reference>
<organism evidence="2 3">
    <name type="scientific">Diploptera punctata</name>
    <name type="common">Pacific beetle cockroach</name>
    <dbReference type="NCBI Taxonomy" id="6984"/>
    <lineage>
        <taxon>Eukaryota</taxon>
        <taxon>Metazoa</taxon>
        <taxon>Ecdysozoa</taxon>
        <taxon>Arthropoda</taxon>
        <taxon>Hexapoda</taxon>
        <taxon>Insecta</taxon>
        <taxon>Pterygota</taxon>
        <taxon>Neoptera</taxon>
        <taxon>Polyneoptera</taxon>
        <taxon>Dictyoptera</taxon>
        <taxon>Blattodea</taxon>
        <taxon>Blaberoidea</taxon>
        <taxon>Blaberidae</taxon>
        <taxon>Diplopterinae</taxon>
        <taxon>Diploptera</taxon>
    </lineage>
</organism>
<comment type="caution">
    <text evidence="2">The sequence shown here is derived from an EMBL/GenBank/DDBJ whole genome shotgun (WGS) entry which is preliminary data.</text>
</comment>
<dbReference type="AlphaFoldDB" id="A0AAD8EH21"/>
<feature type="region of interest" description="Disordered" evidence="1">
    <location>
        <begin position="1"/>
        <end position="24"/>
    </location>
</feature>
<name>A0AAD8EH21_DIPPU</name>
<dbReference type="Proteomes" id="UP001233999">
    <property type="component" value="Unassembled WGS sequence"/>
</dbReference>
<evidence type="ECO:0000313" key="2">
    <source>
        <dbReference type="EMBL" id="KAJ9589871.1"/>
    </source>
</evidence>
<gene>
    <name evidence="2" type="ORF">L9F63_017026</name>
</gene>
<evidence type="ECO:0000313" key="3">
    <source>
        <dbReference type="Proteomes" id="UP001233999"/>
    </source>
</evidence>
<sequence>METAASGPKNPQQQEKVPSPRPIVIVPEPPSAGLGVMVARILKPEHTPISENCDILNNTNDSEPEFQTTKERECWQLYRRMLEKGVSVSYDTVLRGMLTPTEYRLRRNALLSTTVRQLV</sequence>
<proteinExistence type="predicted"/>
<keyword evidence="3" id="KW-1185">Reference proteome</keyword>